<protein>
    <submittedName>
        <fullName evidence="6">Uncharacterized protein</fullName>
    </submittedName>
</protein>
<dbReference type="GO" id="GO:0005524">
    <property type="term" value="F:ATP binding"/>
    <property type="evidence" value="ECO:0007669"/>
    <property type="project" value="UniProtKB-KW"/>
</dbReference>
<dbReference type="AlphaFoldDB" id="A0A7J0D9B0"/>
<name>A0A7J0D9B0_9ERIC</name>
<feature type="region of interest" description="Disordered" evidence="5">
    <location>
        <begin position="60"/>
        <end position="134"/>
    </location>
</feature>
<dbReference type="PANTHER" id="PTHR47973">
    <property type="entry name" value="CYSTEINE-RICH RECEPTOR-LIKE PROTEIN KINASE 3"/>
    <property type="match status" value="1"/>
</dbReference>
<comment type="caution">
    <text evidence="6">The sequence shown here is derived from an EMBL/GenBank/DDBJ whole genome shotgun (WGS) entry which is preliminary data.</text>
</comment>
<dbReference type="InterPro" id="IPR052059">
    <property type="entry name" value="CR_Ser/Thr_kinase"/>
</dbReference>
<evidence type="ECO:0000256" key="5">
    <source>
        <dbReference type="SAM" id="MobiDB-lite"/>
    </source>
</evidence>
<gene>
    <name evidence="6" type="ORF">Acr_00g0011040</name>
</gene>
<dbReference type="GO" id="GO:0016301">
    <property type="term" value="F:kinase activity"/>
    <property type="evidence" value="ECO:0007669"/>
    <property type="project" value="UniProtKB-KW"/>
</dbReference>
<keyword evidence="3" id="KW-0418">Kinase</keyword>
<proteinExistence type="predicted"/>
<dbReference type="InterPro" id="IPR011009">
    <property type="entry name" value="Kinase-like_dom_sf"/>
</dbReference>
<keyword evidence="2" id="KW-0547">Nucleotide-binding</keyword>
<feature type="compositionally biased region" description="Low complexity" evidence="5">
    <location>
        <begin position="83"/>
        <end position="117"/>
    </location>
</feature>
<dbReference type="EMBL" id="BJWL01000107">
    <property type="protein sequence ID" value="GFS30260.1"/>
    <property type="molecule type" value="Genomic_DNA"/>
</dbReference>
<sequence length="134" mass="14580">MKAYKQYKKGKSLEVIDPRLASSAIPDQVALCVQIGLLCTQSDPQLRPTMRRVVVVLSKKPVTIEEPTRPGYPGSRYRRSHRPTTSSSSARTSSEFSSHTSGSTTNTTSATATASTSYLVSPRLDPHGKRPMNG</sequence>
<evidence type="ECO:0000256" key="4">
    <source>
        <dbReference type="ARBA" id="ARBA00022840"/>
    </source>
</evidence>
<keyword evidence="1" id="KW-0808">Transferase</keyword>
<organism evidence="6 7">
    <name type="scientific">Actinidia rufa</name>
    <dbReference type="NCBI Taxonomy" id="165716"/>
    <lineage>
        <taxon>Eukaryota</taxon>
        <taxon>Viridiplantae</taxon>
        <taxon>Streptophyta</taxon>
        <taxon>Embryophyta</taxon>
        <taxon>Tracheophyta</taxon>
        <taxon>Spermatophyta</taxon>
        <taxon>Magnoliopsida</taxon>
        <taxon>eudicotyledons</taxon>
        <taxon>Gunneridae</taxon>
        <taxon>Pentapetalae</taxon>
        <taxon>asterids</taxon>
        <taxon>Ericales</taxon>
        <taxon>Actinidiaceae</taxon>
        <taxon>Actinidia</taxon>
    </lineage>
</organism>
<evidence type="ECO:0000256" key="1">
    <source>
        <dbReference type="ARBA" id="ARBA00022679"/>
    </source>
</evidence>
<dbReference type="Gene3D" id="1.10.510.10">
    <property type="entry name" value="Transferase(Phosphotransferase) domain 1"/>
    <property type="match status" value="1"/>
</dbReference>
<evidence type="ECO:0000256" key="3">
    <source>
        <dbReference type="ARBA" id="ARBA00022777"/>
    </source>
</evidence>
<keyword evidence="4" id="KW-0067">ATP-binding</keyword>
<evidence type="ECO:0000313" key="7">
    <source>
        <dbReference type="Proteomes" id="UP000585474"/>
    </source>
</evidence>
<dbReference type="SUPFAM" id="SSF56112">
    <property type="entry name" value="Protein kinase-like (PK-like)"/>
    <property type="match status" value="1"/>
</dbReference>
<accession>A0A7J0D9B0</accession>
<reference evidence="7" key="1">
    <citation type="submission" date="2019-07" db="EMBL/GenBank/DDBJ databases">
        <title>De Novo Assembly of kiwifruit Actinidia rufa.</title>
        <authorList>
            <person name="Sugita-Konishi S."/>
            <person name="Sato K."/>
            <person name="Mori E."/>
            <person name="Abe Y."/>
            <person name="Kisaki G."/>
            <person name="Hamano K."/>
            <person name="Suezawa K."/>
            <person name="Otani M."/>
            <person name="Fukuda T."/>
            <person name="Manabe T."/>
            <person name="Gomi K."/>
            <person name="Tabuchi M."/>
            <person name="Akimitsu K."/>
            <person name="Kataoka I."/>
        </authorList>
    </citation>
    <scope>NUCLEOTIDE SEQUENCE [LARGE SCALE GENOMIC DNA]</scope>
    <source>
        <strain evidence="7">cv. Fuchu</strain>
    </source>
</reference>
<dbReference type="OrthoDB" id="4062651at2759"/>
<dbReference type="Proteomes" id="UP000585474">
    <property type="component" value="Unassembled WGS sequence"/>
</dbReference>
<evidence type="ECO:0000313" key="6">
    <source>
        <dbReference type="EMBL" id="GFS30260.1"/>
    </source>
</evidence>
<evidence type="ECO:0000256" key="2">
    <source>
        <dbReference type="ARBA" id="ARBA00022741"/>
    </source>
</evidence>
<keyword evidence="7" id="KW-1185">Reference proteome</keyword>